<feature type="compositionally biased region" description="Low complexity" evidence="9">
    <location>
        <begin position="15"/>
        <end position="24"/>
    </location>
</feature>
<keyword evidence="5" id="KW-0378">Hydrolase</keyword>
<keyword evidence="2" id="KW-0479">Metal-binding</keyword>
<dbReference type="InterPro" id="IPR011011">
    <property type="entry name" value="Znf_FYVE_PHD"/>
</dbReference>
<dbReference type="CDD" id="cd15505">
    <property type="entry name" value="PHD_ING"/>
    <property type="match status" value="1"/>
</dbReference>
<evidence type="ECO:0000256" key="1">
    <source>
        <dbReference type="ARBA" id="ARBA00022722"/>
    </source>
</evidence>
<dbReference type="OMA" id="HQKICEE"/>
<keyword evidence="12" id="KW-1185">Reference proteome</keyword>
<dbReference type="SUPFAM" id="SSF57903">
    <property type="entry name" value="FYVE/PHD zinc finger"/>
    <property type="match status" value="1"/>
</dbReference>
<keyword evidence="7" id="KW-0269">Exonuclease</keyword>
<dbReference type="Proteomes" id="UP000694546">
    <property type="component" value="Chromosome 3"/>
</dbReference>
<dbReference type="InterPro" id="IPR019786">
    <property type="entry name" value="Zinc_finger_PHD-type_CS"/>
</dbReference>
<accession>A0ABZ3NPU0</accession>
<evidence type="ECO:0000256" key="9">
    <source>
        <dbReference type="SAM" id="MobiDB-lite"/>
    </source>
</evidence>
<reference evidence="11" key="2">
    <citation type="submission" date="2025-09" db="UniProtKB">
        <authorList>
            <consortium name="Ensembl"/>
        </authorList>
    </citation>
    <scope>IDENTIFICATION</scope>
</reference>
<evidence type="ECO:0000313" key="12">
    <source>
        <dbReference type="Proteomes" id="UP000694546"/>
    </source>
</evidence>
<dbReference type="Ensembl" id="ENSGMOT00000046186.1">
    <property type="protein sequence ID" value="ENSGMOP00000042892.1"/>
    <property type="gene ID" value="ENSGMOG00000031520.1"/>
</dbReference>
<name>A0ABZ3NPU0_GADMO</name>
<sequence length="271" mass="29684">MKCAALGQPLEDPSDTSTSSTVTVGKPQQPTSDELSSLFSALSATGSKSAILSLIEPYSDSFVPKSIGENLPLVLTELRKDEAVHMDYSVSEEQAKAVEAATRDQASSKLWFRFRAGRITASKMKTACCTDPKQPAQNLIKSVCYPESYRFTSKKSKNIFDTAIMPELVGKFYTRLSSTMANVSSQPGVSTSAESHGSDCAASASGQEETWCFCGQVEFGKMILCDNAKCHIKWFHYSCINVKVAPKGKWYCPKCQKLPKFEPKKGKKPLK</sequence>
<dbReference type="InterPro" id="IPR001965">
    <property type="entry name" value="Znf_PHD"/>
</dbReference>
<dbReference type="PROSITE" id="PS50016">
    <property type="entry name" value="ZF_PHD_2"/>
    <property type="match status" value="1"/>
</dbReference>
<evidence type="ECO:0000256" key="8">
    <source>
        <dbReference type="PROSITE-ProRule" id="PRU00146"/>
    </source>
</evidence>
<evidence type="ECO:0000256" key="6">
    <source>
        <dbReference type="ARBA" id="ARBA00022833"/>
    </source>
</evidence>
<evidence type="ECO:0000256" key="3">
    <source>
        <dbReference type="ARBA" id="ARBA00022759"/>
    </source>
</evidence>
<organism evidence="11 12">
    <name type="scientific">Gadus morhua</name>
    <name type="common">Atlantic cod</name>
    <dbReference type="NCBI Taxonomy" id="8049"/>
    <lineage>
        <taxon>Eukaryota</taxon>
        <taxon>Metazoa</taxon>
        <taxon>Chordata</taxon>
        <taxon>Craniata</taxon>
        <taxon>Vertebrata</taxon>
        <taxon>Euteleostomi</taxon>
        <taxon>Actinopterygii</taxon>
        <taxon>Neopterygii</taxon>
        <taxon>Teleostei</taxon>
        <taxon>Neoteleostei</taxon>
        <taxon>Acanthomorphata</taxon>
        <taxon>Zeiogadaria</taxon>
        <taxon>Gadariae</taxon>
        <taxon>Gadiformes</taxon>
        <taxon>Gadoidei</taxon>
        <taxon>Gadidae</taxon>
        <taxon>Gadus</taxon>
    </lineage>
</organism>
<evidence type="ECO:0000256" key="7">
    <source>
        <dbReference type="ARBA" id="ARBA00022839"/>
    </source>
</evidence>
<evidence type="ECO:0000259" key="10">
    <source>
        <dbReference type="PROSITE" id="PS50016"/>
    </source>
</evidence>
<dbReference type="InterPro" id="IPR019787">
    <property type="entry name" value="Znf_PHD-finger"/>
</dbReference>
<protein>
    <recommendedName>
        <fullName evidence="10">PHD-type domain-containing protein</fullName>
    </recommendedName>
</protein>
<dbReference type="PROSITE" id="PS01359">
    <property type="entry name" value="ZF_PHD_1"/>
    <property type="match status" value="1"/>
</dbReference>
<feature type="region of interest" description="Disordered" evidence="9">
    <location>
        <begin position="1"/>
        <end position="32"/>
    </location>
</feature>
<evidence type="ECO:0000313" key="11">
    <source>
        <dbReference type="Ensembl" id="ENSGMOP00000042892.1"/>
    </source>
</evidence>
<dbReference type="InterPro" id="IPR011604">
    <property type="entry name" value="PDDEXK-like_dom_sf"/>
</dbReference>
<evidence type="ECO:0000256" key="2">
    <source>
        <dbReference type="ARBA" id="ARBA00022723"/>
    </source>
</evidence>
<dbReference type="SMART" id="SM00249">
    <property type="entry name" value="PHD"/>
    <property type="match status" value="1"/>
</dbReference>
<keyword evidence="4 8" id="KW-0863">Zinc-finger</keyword>
<dbReference type="InterPro" id="IPR034720">
    <property type="entry name" value="Viral_alk_exo"/>
</dbReference>
<dbReference type="PANTHER" id="PTHR47526:SF4">
    <property type="entry name" value="SWIM-TYPE DOMAIN-CONTAINING PROTEIN"/>
    <property type="match status" value="1"/>
</dbReference>
<evidence type="ECO:0000256" key="4">
    <source>
        <dbReference type="ARBA" id="ARBA00022771"/>
    </source>
</evidence>
<keyword evidence="3" id="KW-0255">Endonuclease</keyword>
<dbReference type="Gene3D" id="3.90.320.10">
    <property type="match status" value="1"/>
</dbReference>
<dbReference type="Gene3D" id="3.30.40.10">
    <property type="entry name" value="Zinc/RING finger domain, C3HC4 (zinc finger)"/>
    <property type="match status" value="1"/>
</dbReference>
<feature type="domain" description="PHD-type" evidence="10">
    <location>
        <begin position="209"/>
        <end position="258"/>
    </location>
</feature>
<dbReference type="GeneTree" id="ENSGT01030000239932"/>
<dbReference type="PANTHER" id="PTHR47526">
    <property type="entry name" value="ATP-DEPENDENT DNA HELICASE"/>
    <property type="match status" value="1"/>
</dbReference>
<keyword evidence="1" id="KW-0540">Nuclease</keyword>
<proteinExistence type="predicted"/>
<dbReference type="Pfam" id="PF01771">
    <property type="entry name" value="Viral_alk_exo"/>
    <property type="match status" value="1"/>
</dbReference>
<evidence type="ECO:0000256" key="5">
    <source>
        <dbReference type="ARBA" id="ARBA00022801"/>
    </source>
</evidence>
<dbReference type="InterPro" id="IPR013083">
    <property type="entry name" value="Znf_RING/FYVE/PHD"/>
</dbReference>
<keyword evidence="6" id="KW-0862">Zinc</keyword>
<reference evidence="11" key="1">
    <citation type="submission" date="2025-08" db="UniProtKB">
        <authorList>
            <consortium name="Ensembl"/>
        </authorList>
    </citation>
    <scope>IDENTIFICATION</scope>
</reference>